<dbReference type="InParanoid" id="A0A330LFR7"/>
<evidence type="ECO:0000313" key="1">
    <source>
        <dbReference type="EMBL" id="SPP65878.1"/>
    </source>
</evidence>
<proteinExistence type="predicted"/>
<protein>
    <submittedName>
        <fullName evidence="1">Uncharacterized protein</fullName>
    </submittedName>
</protein>
<keyword evidence="2" id="KW-1185">Reference proteome</keyword>
<accession>A0A330LFR7</accession>
<evidence type="ECO:0000313" key="2">
    <source>
        <dbReference type="Proteomes" id="UP000248168"/>
    </source>
</evidence>
<dbReference type="AlphaFoldDB" id="A0A330LFR7"/>
<dbReference type="EMBL" id="OUNR01000017">
    <property type="protein sequence ID" value="SPP65878.1"/>
    <property type="molecule type" value="Genomic_DNA"/>
</dbReference>
<organism evidence="1 2">
    <name type="scientific">Nitrospira lenta</name>
    <dbReference type="NCBI Taxonomy" id="1436998"/>
    <lineage>
        <taxon>Bacteria</taxon>
        <taxon>Pseudomonadati</taxon>
        <taxon>Nitrospirota</taxon>
        <taxon>Nitrospiria</taxon>
        <taxon>Nitrospirales</taxon>
        <taxon>Nitrospiraceae</taxon>
        <taxon>Nitrospira</taxon>
    </lineage>
</organism>
<dbReference type="Proteomes" id="UP000248168">
    <property type="component" value="Unassembled WGS sequence"/>
</dbReference>
<name>A0A330LFR7_9BACT</name>
<gene>
    <name evidence="1" type="ORF">NITLEN_40351</name>
</gene>
<sequence length="86" mass="9718">MPGTRTKSAFEMAWMLAVEMWPEALNASSEAKAVTASRRPEKQINRNIRLARIETFLIGGEAHELCPMERPTQFGIRMSRPKSATQ</sequence>
<reference evidence="2" key="1">
    <citation type="submission" date="2018-04" db="EMBL/GenBank/DDBJ databases">
        <authorList>
            <person name="Lucker S."/>
            <person name="Sakoula D."/>
        </authorList>
    </citation>
    <scope>NUCLEOTIDE SEQUENCE [LARGE SCALE GENOMIC DNA]</scope>
</reference>